<gene>
    <name evidence="2" type="ORF">CVLEPA_LOCUS19027</name>
</gene>
<keyword evidence="3" id="KW-1185">Reference proteome</keyword>
<dbReference type="InterPro" id="IPR027417">
    <property type="entry name" value="P-loop_NTPase"/>
</dbReference>
<keyword evidence="1" id="KW-0812">Transmembrane</keyword>
<accession>A0ABP0G584</accession>
<protein>
    <recommendedName>
        <fullName evidence="4">Sulfotransferase family protein</fullName>
    </recommendedName>
</protein>
<sequence length="268" mass="31216">MKVICAGYSKTGTKSMQAALTELGYNVYDYMENFAYLYDDWMKILKEGGTTEDFRRMFENVDAVTDLPCYYFWDEIHKAFPEAKIILTTRDNEDIWATSLRNQFKAQETSILSLIWLFSPTLMRLHKFGKHVIMTGLGINMEVNFFGPRLLNIDLARMKYRRHNAHVLQEAPKDKLLVFNVKEGWEPLCTFLGVEVPSKPFPKRNVNADIMNELREKDPSLKRARRELAVITSLFLLSCAGIGLTFAKKSPFYFWHEKLICLPKLFWG</sequence>
<evidence type="ECO:0000313" key="3">
    <source>
        <dbReference type="Proteomes" id="UP001642483"/>
    </source>
</evidence>
<reference evidence="2 3" key="1">
    <citation type="submission" date="2024-02" db="EMBL/GenBank/DDBJ databases">
        <authorList>
            <person name="Daric V."/>
            <person name="Darras S."/>
        </authorList>
    </citation>
    <scope>NUCLEOTIDE SEQUENCE [LARGE SCALE GENOMIC DNA]</scope>
</reference>
<keyword evidence="1" id="KW-0472">Membrane</keyword>
<keyword evidence="1" id="KW-1133">Transmembrane helix</keyword>
<dbReference type="PANTHER" id="PTHR36978">
    <property type="entry name" value="P-LOOP CONTAINING NUCLEOTIDE TRIPHOSPHATE HYDROLASE"/>
    <property type="match status" value="1"/>
</dbReference>
<dbReference type="Proteomes" id="UP001642483">
    <property type="component" value="Unassembled WGS sequence"/>
</dbReference>
<proteinExistence type="predicted"/>
<dbReference type="Pfam" id="PF17784">
    <property type="entry name" value="Sulfotransfer_4"/>
    <property type="match status" value="1"/>
</dbReference>
<dbReference type="Gene3D" id="3.40.50.300">
    <property type="entry name" value="P-loop containing nucleotide triphosphate hydrolases"/>
    <property type="match status" value="1"/>
</dbReference>
<dbReference type="EMBL" id="CAWYQH010000103">
    <property type="protein sequence ID" value="CAK8686994.1"/>
    <property type="molecule type" value="Genomic_DNA"/>
</dbReference>
<feature type="transmembrane region" description="Helical" evidence="1">
    <location>
        <begin position="228"/>
        <end position="247"/>
    </location>
</feature>
<evidence type="ECO:0000313" key="2">
    <source>
        <dbReference type="EMBL" id="CAK8686994.1"/>
    </source>
</evidence>
<organism evidence="2 3">
    <name type="scientific">Clavelina lepadiformis</name>
    <name type="common">Light-bulb sea squirt</name>
    <name type="synonym">Ascidia lepadiformis</name>
    <dbReference type="NCBI Taxonomy" id="159417"/>
    <lineage>
        <taxon>Eukaryota</taxon>
        <taxon>Metazoa</taxon>
        <taxon>Chordata</taxon>
        <taxon>Tunicata</taxon>
        <taxon>Ascidiacea</taxon>
        <taxon>Aplousobranchia</taxon>
        <taxon>Clavelinidae</taxon>
        <taxon>Clavelina</taxon>
    </lineage>
</organism>
<dbReference type="SUPFAM" id="SSF52540">
    <property type="entry name" value="P-loop containing nucleoside triphosphate hydrolases"/>
    <property type="match status" value="1"/>
</dbReference>
<dbReference type="PANTHER" id="PTHR36978:SF4">
    <property type="entry name" value="P-LOOP CONTAINING NUCLEOSIDE TRIPHOSPHATE HYDROLASE PROTEIN"/>
    <property type="match status" value="1"/>
</dbReference>
<comment type="caution">
    <text evidence="2">The sequence shown here is derived from an EMBL/GenBank/DDBJ whole genome shotgun (WGS) entry which is preliminary data.</text>
</comment>
<dbReference type="InterPro" id="IPR040632">
    <property type="entry name" value="Sulfotransfer_4"/>
</dbReference>
<evidence type="ECO:0000256" key="1">
    <source>
        <dbReference type="SAM" id="Phobius"/>
    </source>
</evidence>
<evidence type="ECO:0008006" key="4">
    <source>
        <dbReference type="Google" id="ProtNLM"/>
    </source>
</evidence>
<name>A0ABP0G584_CLALP</name>